<keyword evidence="7" id="KW-1133">Transmembrane helix</keyword>
<evidence type="ECO:0000256" key="3">
    <source>
        <dbReference type="ARBA" id="ARBA00023054"/>
    </source>
</evidence>
<dbReference type="PANTHER" id="PTHR30563:SF0">
    <property type="entry name" value="DNA RECOMBINATION PROTEIN RMUC"/>
    <property type="match status" value="1"/>
</dbReference>
<dbReference type="OrthoDB" id="370725at2"/>
<keyword evidence="3 5" id="KW-0175">Coiled coil</keyword>
<dbReference type="InterPro" id="IPR003798">
    <property type="entry name" value="DNA_recombination_RmuC"/>
</dbReference>
<feature type="compositionally biased region" description="Basic and acidic residues" evidence="6">
    <location>
        <begin position="444"/>
        <end position="455"/>
    </location>
</feature>
<keyword evidence="4" id="KW-0233">DNA recombination</keyword>
<keyword evidence="9" id="KW-1185">Reference proteome</keyword>
<evidence type="ECO:0000313" key="9">
    <source>
        <dbReference type="Proteomes" id="UP000186400"/>
    </source>
</evidence>
<evidence type="ECO:0000256" key="2">
    <source>
        <dbReference type="ARBA" id="ARBA00009840"/>
    </source>
</evidence>
<evidence type="ECO:0000256" key="7">
    <source>
        <dbReference type="SAM" id="Phobius"/>
    </source>
</evidence>
<evidence type="ECO:0000256" key="1">
    <source>
        <dbReference type="ARBA" id="ARBA00003416"/>
    </source>
</evidence>
<proteinExistence type="inferred from homology"/>
<dbReference type="RefSeq" id="WP_076488129.1">
    <property type="nucleotide sequence ID" value="NZ_FTMS01000004.1"/>
</dbReference>
<keyword evidence="7" id="KW-0472">Membrane</keyword>
<comment type="similarity">
    <text evidence="2">Belongs to the RmuC family.</text>
</comment>
<organism evidence="8 9">
    <name type="scientific">Alkalispirochaeta americana</name>
    <dbReference type="NCBI Taxonomy" id="159291"/>
    <lineage>
        <taxon>Bacteria</taxon>
        <taxon>Pseudomonadati</taxon>
        <taxon>Spirochaetota</taxon>
        <taxon>Spirochaetia</taxon>
        <taxon>Spirochaetales</taxon>
        <taxon>Spirochaetaceae</taxon>
        <taxon>Alkalispirochaeta</taxon>
    </lineage>
</organism>
<accession>A0A1N6QHQ1</accession>
<dbReference type="STRING" id="159291.SAMN05920897_104179"/>
<dbReference type="Proteomes" id="UP000186400">
    <property type="component" value="Unassembled WGS sequence"/>
</dbReference>
<evidence type="ECO:0000256" key="5">
    <source>
        <dbReference type="SAM" id="Coils"/>
    </source>
</evidence>
<reference evidence="8 9" key="1">
    <citation type="submission" date="2017-01" db="EMBL/GenBank/DDBJ databases">
        <authorList>
            <person name="Mah S.A."/>
            <person name="Swanson W.J."/>
            <person name="Moy G.W."/>
            <person name="Vacquier V.D."/>
        </authorList>
    </citation>
    <scope>NUCLEOTIDE SEQUENCE [LARGE SCALE GENOMIC DNA]</scope>
    <source>
        <strain evidence="8 9">ASpG1</strain>
    </source>
</reference>
<feature type="transmembrane region" description="Helical" evidence="7">
    <location>
        <begin position="6"/>
        <end position="30"/>
    </location>
</feature>
<dbReference type="PANTHER" id="PTHR30563">
    <property type="entry name" value="DNA RECOMBINATION PROTEIN RMUC"/>
    <property type="match status" value="1"/>
</dbReference>
<protein>
    <submittedName>
        <fullName evidence="8">DNA recombination protein RmuC</fullName>
    </submittedName>
</protein>
<feature type="coiled-coil region" evidence="5">
    <location>
        <begin position="32"/>
        <end position="73"/>
    </location>
</feature>
<feature type="region of interest" description="Disordered" evidence="6">
    <location>
        <begin position="428"/>
        <end position="467"/>
    </location>
</feature>
<dbReference type="EMBL" id="FTMS01000004">
    <property type="protein sequence ID" value="SIQ16153.1"/>
    <property type="molecule type" value="Genomic_DNA"/>
</dbReference>
<evidence type="ECO:0000313" key="8">
    <source>
        <dbReference type="EMBL" id="SIQ16153.1"/>
    </source>
</evidence>
<name>A0A1N6QHQ1_9SPIO</name>
<evidence type="ECO:0000256" key="4">
    <source>
        <dbReference type="ARBA" id="ARBA00023172"/>
    </source>
</evidence>
<comment type="function">
    <text evidence="1">Involved in DNA recombination.</text>
</comment>
<dbReference type="GO" id="GO:0006310">
    <property type="term" value="P:DNA recombination"/>
    <property type="evidence" value="ECO:0007669"/>
    <property type="project" value="UniProtKB-KW"/>
</dbReference>
<gene>
    <name evidence="8" type="ORF">SAMN05920897_104179</name>
</gene>
<keyword evidence="7" id="KW-0812">Transmembrane</keyword>
<dbReference type="AlphaFoldDB" id="A0A1N6QHQ1"/>
<sequence>MIGEEIVLPVFGALVGSVVTAVLVHALAVARGAAIRAELEQLRRRKEELLEERNQERLRKEALALRVSELETRQAADQERLQWLARAETSLRETFESLAGRTLRESTTSLLEQSKVQLTQFSQLLKSDWGARTQELRGVVSPLAEELKKLDHQVRTLEERRQGAYQGLTEQVRTIGEQYRSLHQATTSLDQALRAPQVRGKWGEIQLRRLVEMAGMVDHVDFQEQTGGSEGIRKTPGDRSGTFRGRPDMIIRMPSEGVLPVDAKAPMSAYLDSQEAATPELASQALRRHAQALRGHIQALSQKAYWSQFERTPEFVVMVVPYESGLTAAFTTDPEILEYALANKVIISAPASFLALLQVIAYGWMQVDLSRNAREIAAGGRELLERLQPFASHMNRLGGALHQAVERFNESAGSFERRVLPTARKLQELGAGREAPQALNPLDSRPRTLSEESLPKESSSTEARRQR</sequence>
<dbReference type="Pfam" id="PF02646">
    <property type="entry name" value="RmuC"/>
    <property type="match status" value="1"/>
</dbReference>
<evidence type="ECO:0000256" key="6">
    <source>
        <dbReference type="SAM" id="MobiDB-lite"/>
    </source>
</evidence>